<dbReference type="EnsemblPlants" id="LPERR11G07960.1">
    <property type="protein sequence ID" value="LPERR11G07960.1"/>
    <property type="gene ID" value="LPERR11G07960"/>
</dbReference>
<accession>A0A0D9XR21</accession>
<keyword evidence="2" id="KW-0732">Signal</keyword>
<feature type="region of interest" description="Disordered" evidence="1">
    <location>
        <begin position="27"/>
        <end position="48"/>
    </location>
</feature>
<proteinExistence type="predicted"/>
<dbReference type="Proteomes" id="UP000032180">
    <property type="component" value="Chromosome 11"/>
</dbReference>
<reference evidence="3 4" key="1">
    <citation type="submission" date="2012-08" db="EMBL/GenBank/DDBJ databases">
        <title>Oryza genome evolution.</title>
        <authorList>
            <person name="Wing R.A."/>
        </authorList>
    </citation>
    <scope>NUCLEOTIDE SEQUENCE</scope>
</reference>
<feature type="signal peptide" evidence="2">
    <location>
        <begin position="1"/>
        <end position="23"/>
    </location>
</feature>
<evidence type="ECO:0000256" key="1">
    <source>
        <dbReference type="SAM" id="MobiDB-lite"/>
    </source>
</evidence>
<evidence type="ECO:0000313" key="3">
    <source>
        <dbReference type="EnsemblPlants" id="LPERR11G07960.1"/>
    </source>
</evidence>
<dbReference type="AlphaFoldDB" id="A0A0D9XR21"/>
<organism evidence="3 4">
    <name type="scientific">Leersia perrieri</name>
    <dbReference type="NCBI Taxonomy" id="77586"/>
    <lineage>
        <taxon>Eukaryota</taxon>
        <taxon>Viridiplantae</taxon>
        <taxon>Streptophyta</taxon>
        <taxon>Embryophyta</taxon>
        <taxon>Tracheophyta</taxon>
        <taxon>Spermatophyta</taxon>
        <taxon>Magnoliopsida</taxon>
        <taxon>Liliopsida</taxon>
        <taxon>Poales</taxon>
        <taxon>Poaceae</taxon>
        <taxon>BOP clade</taxon>
        <taxon>Oryzoideae</taxon>
        <taxon>Oryzeae</taxon>
        <taxon>Oryzinae</taxon>
        <taxon>Leersia</taxon>
    </lineage>
</organism>
<feature type="chain" id="PRO_5002350688" description="Pectinesterase inhibitor domain-containing protein" evidence="2">
    <location>
        <begin position="24"/>
        <end position="252"/>
    </location>
</feature>
<sequence length="252" mass="25028">MAAAAASLLTLTSLLLAVAIAGAVESYTDNPSSPPSTATATGGGGIAGPVDESSYNPARLCDNAASPESCVEVLPMIPGLADTPPDYNALAVLLDDHASTTIQAAASLAAGMRAAGATVDKCVASCAAAVDAANSVFAEVRPLTEVERLRRIHVSLAATFRDGGADTPPAYLSGCPEGSIRNAADGAVVARFSYVYAVLDLLEVVLAQVFSNDASVPAAPATAAAASGDENCTPPPPAAAAVKDAGYRGAKQ</sequence>
<evidence type="ECO:0008006" key="5">
    <source>
        <dbReference type="Google" id="ProtNLM"/>
    </source>
</evidence>
<dbReference type="HOGENOM" id="CLU_067945_0_0_1"/>
<dbReference type="Gramene" id="LPERR11G07960.1">
    <property type="protein sequence ID" value="LPERR11G07960.1"/>
    <property type="gene ID" value="LPERR11G07960"/>
</dbReference>
<protein>
    <recommendedName>
        <fullName evidence="5">Pectinesterase inhibitor domain-containing protein</fullName>
    </recommendedName>
</protein>
<reference evidence="4" key="2">
    <citation type="submission" date="2013-12" db="EMBL/GenBank/DDBJ databases">
        <authorList>
            <person name="Yu Y."/>
            <person name="Lee S."/>
            <person name="de Baynast K."/>
            <person name="Wissotski M."/>
            <person name="Liu L."/>
            <person name="Talag J."/>
            <person name="Goicoechea J."/>
            <person name="Angelova A."/>
            <person name="Jetty R."/>
            <person name="Kudrna D."/>
            <person name="Golser W."/>
            <person name="Rivera L."/>
            <person name="Zhang J."/>
            <person name="Wing R."/>
        </authorList>
    </citation>
    <scope>NUCLEOTIDE SEQUENCE</scope>
</reference>
<keyword evidence="4" id="KW-1185">Reference proteome</keyword>
<feature type="region of interest" description="Disordered" evidence="1">
    <location>
        <begin position="221"/>
        <end position="252"/>
    </location>
</feature>
<name>A0A0D9XR21_9ORYZ</name>
<reference evidence="3" key="3">
    <citation type="submission" date="2015-04" db="UniProtKB">
        <authorList>
            <consortium name="EnsemblPlants"/>
        </authorList>
    </citation>
    <scope>IDENTIFICATION</scope>
</reference>
<evidence type="ECO:0000313" key="4">
    <source>
        <dbReference type="Proteomes" id="UP000032180"/>
    </source>
</evidence>
<evidence type="ECO:0000256" key="2">
    <source>
        <dbReference type="SAM" id="SignalP"/>
    </source>
</evidence>